<reference evidence="7 8" key="1">
    <citation type="journal article" name="Sci. Rep.">
        <title>Telomere-to-telomere assembled and centromere annotated genomes of the two main subspecies of the button mushroom Agaricus bisporus reveal especially polymorphic chromosome ends.</title>
        <authorList>
            <person name="Sonnenberg A.S.M."/>
            <person name="Sedaghat-Telgerd N."/>
            <person name="Lavrijssen B."/>
            <person name="Ohm R.A."/>
            <person name="Hendrickx P.M."/>
            <person name="Scholtmeijer K."/>
            <person name="Baars J.J.P."/>
            <person name="van Peer A."/>
        </authorList>
    </citation>
    <scope>NUCLEOTIDE SEQUENCE [LARGE SCALE GENOMIC DNA]</scope>
    <source>
        <strain evidence="7 8">H119_p4</strain>
    </source>
</reference>
<dbReference type="Gene3D" id="3.10.110.10">
    <property type="entry name" value="Ubiquitin Conjugating Enzyme"/>
    <property type="match status" value="1"/>
</dbReference>
<dbReference type="SUPFAM" id="SSF56399">
    <property type="entry name" value="ADP-ribosylation"/>
    <property type="match status" value="1"/>
</dbReference>
<dbReference type="CDD" id="cd23802">
    <property type="entry name" value="UBCc_UBE2Q"/>
    <property type="match status" value="1"/>
</dbReference>
<gene>
    <name evidence="7" type="ORF">Agabi119p4_10087</name>
</gene>
<keyword evidence="2" id="KW-0808">Transferase</keyword>
<evidence type="ECO:0000256" key="3">
    <source>
        <dbReference type="ARBA" id="ARBA00022695"/>
    </source>
</evidence>
<evidence type="ECO:0000256" key="5">
    <source>
        <dbReference type="SAM" id="MobiDB-lite"/>
    </source>
</evidence>
<dbReference type="Proteomes" id="UP000629468">
    <property type="component" value="Unassembled WGS sequence"/>
</dbReference>
<evidence type="ECO:0000256" key="2">
    <source>
        <dbReference type="ARBA" id="ARBA00022679"/>
    </source>
</evidence>
<feature type="region of interest" description="Disordered" evidence="5">
    <location>
        <begin position="915"/>
        <end position="946"/>
    </location>
</feature>
<dbReference type="GO" id="GO:0003950">
    <property type="term" value="F:NAD+ poly-ADP-ribosyltransferase activity"/>
    <property type="evidence" value="ECO:0007669"/>
    <property type="project" value="InterPro"/>
</dbReference>
<dbReference type="InterPro" id="IPR000608">
    <property type="entry name" value="UBC"/>
</dbReference>
<keyword evidence="4" id="KW-0520">NAD</keyword>
<dbReference type="InterPro" id="IPR012317">
    <property type="entry name" value="Poly(ADP-ribose)pol_cat_dom"/>
</dbReference>
<evidence type="ECO:0000313" key="8">
    <source>
        <dbReference type="Proteomes" id="UP000629468"/>
    </source>
</evidence>
<organism evidence="7 8">
    <name type="scientific">Agaricus bisporus var. burnettii</name>
    <dbReference type="NCBI Taxonomy" id="192524"/>
    <lineage>
        <taxon>Eukaryota</taxon>
        <taxon>Fungi</taxon>
        <taxon>Dikarya</taxon>
        <taxon>Basidiomycota</taxon>
        <taxon>Agaricomycotina</taxon>
        <taxon>Agaricomycetes</taxon>
        <taxon>Agaricomycetidae</taxon>
        <taxon>Agaricales</taxon>
        <taxon>Agaricineae</taxon>
        <taxon>Agaricaceae</taxon>
        <taxon>Agaricus</taxon>
    </lineage>
</organism>
<dbReference type="SUPFAM" id="SSF54495">
    <property type="entry name" value="UBC-like"/>
    <property type="match status" value="1"/>
</dbReference>
<evidence type="ECO:0000256" key="1">
    <source>
        <dbReference type="ARBA" id="ARBA00022676"/>
    </source>
</evidence>
<keyword evidence="1" id="KW-0328">Glycosyltransferase</keyword>
<dbReference type="GO" id="GO:0016779">
    <property type="term" value="F:nucleotidyltransferase activity"/>
    <property type="evidence" value="ECO:0007669"/>
    <property type="project" value="UniProtKB-KW"/>
</dbReference>
<dbReference type="InterPro" id="IPR016135">
    <property type="entry name" value="UBQ-conjugating_enzyme/RWD"/>
</dbReference>
<dbReference type="Gene3D" id="3.90.228.10">
    <property type="match status" value="1"/>
</dbReference>
<feature type="compositionally biased region" description="Polar residues" evidence="5">
    <location>
        <begin position="929"/>
        <end position="938"/>
    </location>
</feature>
<feature type="compositionally biased region" description="Polar residues" evidence="5">
    <location>
        <begin position="27"/>
        <end position="41"/>
    </location>
</feature>
<feature type="domain" description="UBC core" evidence="6">
    <location>
        <begin position="973"/>
        <end position="1133"/>
    </location>
</feature>
<name>A0A8H7C1V7_AGABI</name>
<dbReference type="PANTHER" id="PTHR21328">
    <property type="entry name" value="POLY ADP-RIBOSE POLYMERASE FAMILY, MEMBER PARP"/>
    <property type="match status" value="1"/>
</dbReference>
<keyword evidence="3" id="KW-0548">Nucleotidyltransferase</keyword>
<feature type="compositionally biased region" description="Low complexity" evidence="5">
    <location>
        <begin position="918"/>
        <end position="928"/>
    </location>
</feature>
<dbReference type="EMBL" id="JABXXO010000014">
    <property type="protein sequence ID" value="KAF7760678.1"/>
    <property type="molecule type" value="Genomic_DNA"/>
</dbReference>
<dbReference type="Pfam" id="PF00644">
    <property type="entry name" value="PARP"/>
    <property type="match status" value="1"/>
</dbReference>
<dbReference type="PROSITE" id="PS50127">
    <property type="entry name" value="UBC_2"/>
    <property type="match status" value="1"/>
</dbReference>
<evidence type="ECO:0000313" key="7">
    <source>
        <dbReference type="EMBL" id="KAF7760678.1"/>
    </source>
</evidence>
<sequence>MRKRDKRLINRANGQHSFDMAPAKHASSFSMASTQTNGSCSKRQKVGSGKHPSQSGERLSNGLVDGVAKMTGTNKNAHLKGRKRFMADFHDLKEECGDGFTSCGLRVMKIRSEDEGSLEVVIENEAEEHVVSVNLLVSDTTEYPKSHSFLCYASSDEEIPARVQAVIEEFASEKSHIIRDTVLLLLARVSKALGLHSNYIESDNGEETDEAEDDEDEDFLMFSDDDEIYNAGPFSTASADKCDMTLLQRDFLEIVAAEYRPGFIKHHFDQFLITVSIPILRLTDIIPPRALMAWDRALLSKTQHLCVLISGFNGIYPVLNRNGSYSAYAFEAGANIQFKIGLTQRYKLGKEEARTAIRKHGLLLDEVEEEPQEEVDSADELEACETPMVVQEDEKTDPNRFDHFSLSNSLESLMNQSFLKLLQFRLTFGLNWGGAEKLLDEVERSQNTPQETFVKFQDDIIRAEAAEKEFISRIALSDPIQGSENDSHLNLPLIVICYLVRRLAICPQYCIVCHRKLESSYEALKPYVCDSKLCSYQYYALNRGAPLEYEIVNNPHTVDLLVSLAYTAAIEGVLEEPPIGMGLRVLPPTTKITVNSKHRPQHATLNEVLDGKNVTAEDGLCEFDELTLPEMRSAIVASLENLPTVSEMRNHLTKKVAEGKVKPRLQDIDLSLLPSTWLILRWCVASCTAYLEEITNQNELVRGLDSNWRQFRFSVGAPSAEAEFQQAVEEAKQVNVRAKDFPVLYAFHGSPLRNWHSIIRHGLWFKEIAHGRAYGNGVYLAKDGSISSQSYATPGRVWSKSAIAASHCIALAEVVNLPDKFVCQVPFFVIDQTHWILCRYLLVRGRELENPGEKEEKIPFVQMDSSHPTTFTSKAIKIPEPSYTFQQLLESRRLEFLEDDFDDEDRLVFEHVPETTVQSQRQQQSQAQPVTDTFVTSASKKKTRPVDDWKHDPVYVKMAVEHLLPPPEDSSIAASMALQKELQSMIKEQDSTPSFKELGWYMPLEFNEENLFQWIVEMHSFDPDIPIAQDMLKRQVFSLRSWKGERILRPRFLPFIQGGGGHVTGGGSICMDLLTADGWSPGYNIPAVLMQIKLAISNLDPRPARLDASWNTPYQMREALEGYMRAANTHGWRVPDGLRKMLNC</sequence>
<comment type="caution">
    <text evidence="7">The sequence shown here is derived from an EMBL/GenBank/DDBJ whole genome shotgun (WGS) entry which is preliminary data.</text>
</comment>
<protein>
    <recommendedName>
        <fullName evidence="6">UBC core domain-containing protein</fullName>
    </recommendedName>
</protein>
<feature type="region of interest" description="Disordered" evidence="5">
    <location>
        <begin position="1"/>
        <end position="63"/>
    </location>
</feature>
<evidence type="ECO:0000256" key="4">
    <source>
        <dbReference type="ARBA" id="ARBA00023027"/>
    </source>
</evidence>
<evidence type="ECO:0000259" key="6">
    <source>
        <dbReference type="PROSITE" id="PS50127"/>
    </source>
</evidence>
<dbReference type="AlphaFoldDB" id="A0A8H7C1V7"/>
<dbReference type="InterPro" id="IPR051838">
    <property type="entry name" value="ARTD_PARP"/>
</dbReference>
<accession>A0A8H7C1V7</accession>
<proteinExistence type="predicted"/>